<evidence type="ECO:0000313" key="3">
    <source>
        <dbReference type="Proteomes" id="UP000193467"/>
    </source>
</evidence>
<accession>A0A1Y2G4U7</accession>
<feature type="compositionally biased region" description="Basic and acidic residues" evidence="1">
    <location>
        <begin position="178"/>
        <end position="207"/>
    </location>
</feature>
<dbReference type="InParanoid" id="A0A1Y2G4U7"/>
<dbReference type="EMBL" id="MCGR01000004">
    <property type="protein sequence ID" value="ORY90266.1"/>
    <property type="molecule type" value="Genomic_DNA"/>
</dbReference>
<name>A0A1Y2G4U7_9BASI</name>
<dbReference type="AlphaFoldDB" id="A0A1Y2G4U7"/>
<dbReference type="InterPro" id="IPR037666">
    <property type="entry name" value="CCDC43"/>
</dbReference>
<dbReference type="Proteomes" id="UP000193467">
    <property type="component" value="Unassembled WGS sequence"/>
</dbReference>
<keyword evidence="3" id="KW-1185">Reference proteome</keyword>
<dbReference type="OrthoDB" id="18679at2759"/>
<reference evidence="2 3" key="1">
    <citation type="submission" date="2016-07" db="EMBL/GenBank/DDBJ databases">
        <title>Pervasive Adenine N6-methylation of Active Genes in Fungi.</title>
        <authorList>
            <consortium name="DOE Joint Genome Institute"/>
            <person name="Mondo S.J."/>
            <person name="Dannebaum R.O."/>
            <person name="Kuo R.C."/>
            <person name="Labutti K."/>
            <person name="Haridas S."/>
            <person name="Kuo A."/>
            <person name="Salamov A."/>
            <person name="Ahrendt S.R."/>
            <person name="Lipzen A."/>
            <person name="Sullivan W."/>
            <person name="Andreopoulos W.B."/>
            <person name="Clum A."/>
            <person name="Lindquist E."/>
            <person name="Daum C."/>
            <person name="Ramamoorthy G.K."/>
            <person name="Gryganskyi A."/>
            <person name="Culley D."/>
            <person name="Magnuson J.K."/>
            <person name="James T.Y."/>
            <person name="O'Malley M.A."/>
            <person name="Stajich J.E."/>
            <person name="Spatafora J.W."/>
            <person name="Visel A."/>
            <person name="Grigoriev I.V."/>
        </authorList>
    </citation>
    <scope>NUCLEOTIDE SEQUENCE [LARGE SCALE GENOMIC DNA]</scope>
    <source>
        <strain evidence="2 3">62-1032</strain>
    </source>
</reference>
<evidence type="ECO:0000313" key="2">
    <source>
        <dbReference type="EMBL" id="ORY90266.1"/>
    </source>
</evidence>
<sequence length="229" mass="25730">MAASLEDIISAKLAAMGLDNEDNTTFILGIIEEDSFEPEDKKSAILGMLEAEEDEAVGQSIDELLEQTSTHREAVLAKEREEEELRLAAEKEKEAAKTGKKVLTPEEEAARKAELLKTYGYIEEEEQERAEQEKKQAESDAPFVDPRTLSKKARKKAEAGIDIYMQPNMNASNVKNAEAQKRKDDSMKAAAKREKDKNDLKKQNFLCRDDAAKKLADKQKKAQKVERKG</sequence>
<feature type="region of interest" description="Disordered" evidence="1">
    <location>
        <begin position="123"/>
        <end position="207"/>
    </location>
</feature>
<protein>
    <recommendedName>
        <fullName evidence="4">Coiled-coil domain-containing protein 43</fullName>
    </recommendedName>
</protein>
<comment type="caution">
    <text evidence="2">The sequence shown here is derived from an EMBL/GenBank/DDBJ whole genome shotgun (WGS) entry which is preliminary data.</text>
</comment>
<feature type="compositionally biased region" description="Basic and acidic residues" evidence="1">
    <location>
        <begin position="129"/>
        <end position="138"/>
    </location>
</feature>
<evidence type="ECO:0008006" key="4">
    <source>
        <dbReference type="Google" id="ProtNLM"/>
    </source>
</evidence>
<dbReference type="PANTHER" id="PTHR31684:SF2">
    <property type="entry name" value="COILED-COIL DOMAIN-CONTAINING PROTEIN 43"/>
    <property type="match status" value="1"/>
</dbReference>
<organism evidence="2 3">
    <name type="scientific">Leucosporidium creatinivorum</name>
    <dbReference type="NCBI Taxonomy" id="106004"/>
    <lineage>
        <taxon>Eukaryota</taxon>
        <taxon>Fungi</taxon>
        <taxon>Dikarya</taxon>
        <taxon>Basidiomycota</taxon>
        <taxon>Pucciniomycotina</taxon>
        <taxon>Microbotryomycetes</taxon>
        <taxon>Leucosporidiales</taxon>
        <taxon>Leucosporidium</taxon>
    </lineage>
</organism>
<dbReference type="PANTHER" id="PTHR31684">
    <property type="entry name" value="COILED-COIL DOMAIN-CONTAINING PROTEIN 43"/>
    <property type="match status" value="1"/>
</dbReference>
<gene>
    <name evidence="2" type="ORF">BCR35DRAFT_323713</name>
</gene>
<proteinExistence type="predicted"/>
<evidence type="ECO:0000256" key="1">
    <source>
        <dbReference type="SAM" id="MobiDB-lite"/>
    </source>
</evidence>